<comment type="catalytic activity">
    <reaction evidence="1 5">
        <text>uridine(55) in tRNA = pseudouridine(55) in tRNA</text>
        <dbReference type="Rhea" id="RHEA:42532"/>
        <dbReference type="Rhea" id="RHEA-COMP:10101"/>
        <dbReference type="Rhea" id="RHEA-COMP:10102"/>
        <dbReference type="ChEBI" id="CHEBI:65314"/>
        <dbReference type="ChEBI" id="CHEBI:65315"/>
        <dbReference type="EC" id="5.4.99.25"/>
    </reaction>
</comment>
<evidence type="ECO:0000313" key="8">
    <source>
        <dbReference type="EMBL" id="BBO85150.1"/>
    </source>
</evidence>
<keyword evidence="3 5" id="KW-0819">tRNA processing</keyword>
<dbReference type="Gene3D" id="3.30.2350.10">
    <property type="entry name" value="Pseudouridine synthase"/>
    <property type="match status" value="1"/>
</dbReference>
<dbReference type="GO" id="GO:0003723">
    <property type="term" value="F:RNA binding"/>
    <property type="evidence" value="ECO:0007669"/>
    <property type="project" value="InterPro"/>
</dbReference>
<evidence type="ECO:0000256" key="2">
    <source>
        <dbReference type="ARBA" id="ARBA00005642"/>
    </source>
</evidence>
<dbReference type="InterPro" id="IPR020103">
    <property type="entry name" value="PsdUridine_synth_cat_dom_sf"/>
</dbReference>
<dbReference type="PANTHER" id="PTHR13767:SF2">
    <property type="entry name" value="PSEUDOURIDYLATE SYNTHASE TRUB1"/>
    <property type="match status" value="1"/>
</dbReference>
<gene>
    <name evidence="5 8" type="primary">truB</name>
    <name evidence="8" type="ORF">DSCO28_57160</name>
</gene>
<dbReference type="RefSeq" id="WP_155324844.1">
    <property type="nucleotide sequence ID" value="NZ_AP021876.1"/>
</dbReference>
<feature type="active site" description="Nucleophile" evidence="5">
    <location>
        <position position="42"/>
    </location>
</feature>
<evidence type="ECO:0000259" key="6">
    <source>
        <dbReference type="Pfam" id="PF01509"/>
    </source>
</evidence>
<sequence>MPDKLSGLVVVDKPEGVTSAGVVARVKKIFGARKVGHTGTLDPFATGVLVCCLNRATRLSRFLLKGDKSYVAELLLGVETDTQDATGQVLCRRPLDHVTAQRVHAMARRFVGEIEQVPPIYSALKHQGTPLYKLARKGVAVEKPARPVRIDRLEILSVDLPVVRFAVSCSAGTYVRTLCADMGRALGCGGHLSWLRRTTSCGFTLDDAMGLEALEARRVQGRLEETVIPMDAALPRMPAMAADAVLARKIGHGMKLAGTDFPVPPPVENGAFKVVDPHGCLIAVLDATPPDSYNYCCVLSS</sequence>
<dbReference type="InterPro" id="IPR002501">
    <property type="entry name" value="PsdUridine_synth_N"/>
</dbReference>
<feature type="domain" description="tRNA pseudouridylate synthase B C-terminal" evidence="7">
    <location>
        <begin position="176"/>
        <end position="234"/>
    </location>
</feature>
<evidence type="ECO:0000256" key="5">
    <source>
        <dbReference type="HAMAP-Rule" id="MF_01080"/>
    </source>
</evidence>
<dbReference type="InterPro" id="IPR014780">
    <property type="entry name" value="tRNA_psdUridine_synth_TruB"/>
</dbReference>
<dbReference type="EC" id="5.4.99.25" evidence="5"/>
<keyword evidence="4 5" id="KW-0413">Isomerase</keyword>
<dbReference type="HAMAP" id="MF_01080">
    <property type="entry name" value="TruB_bact"/>
    <property type="match status" value="1"/>
</dbReference>
<feature type="domain" description="Pseudouridine synthase II N-terminal" evidence="6">
    <location>
        <begin position="27"/>
        <end position="175"/>
    </location>
</feature>
<evidence type="ECO:0000313" key="9">
    <source>
        <dbReference type="Proteomes" id="UP000425960"/>
    </source>
</evidence>
<dbReference type="InterPro" id="IPR032819">
    <property type="entry name" value="TruB_C"/>
</dbReference>
<comment type="function">
    <text evidence="5">Responsible for synthesis of pseudouridine from uracil-55 in the psi GC loop of transfer RNAs.</text>
</comment>
<evidence type="ECO:0000256" key="3">
    <source>
        <dbReference type="ARBA" id="ARBA00022694"/>
    </source>
</evidence>
<dbReference type="Pfam" id="PF01509">
    <property type="entry name" value="TruB_N"/>
    <property type="match status" value="1"/>
</dbReference>
<dbReference type="Pfam" id="PF16198">
    <property type="entry name" value="TruB_C_2"/>
    <property type="match status" value="1"/>
</dbReference>
<dbReference type="SUPFAM" id="SSF55120">
    <property type="entry name" value="Pseudouridine synthase"/>
    <property type="match status" value="1"/>
</dbReference>
<evidence type="ECO:0000256" key="4">
    <source>
        <dbReference type="ARBA" id="ARBA00023235"/>
    </source>
</evidence>
<dbReference type="GO" id="GO:0160148">
    <property type="term" value="F:tRNA pseudouridine(55) synthase activity"/>
    <property type="evidence" value="ECO:0007669"/>
    <property type="project" value="UniProtKB-EC"/>
</dbReference>
<evidence type="ECO:0000256" key="1">
    <source>
        <dbReference type="ARBA" id="ARBA00000385"/>
    </source>
</evidence>
<evidence type="ECO:0000259" key="7">
    <source>
        <dbReference type="Pfam" id="PF16198"/>
    </source>
</evidence>
<accession>A0A5K7ZYI0</accession>
<dbReference type="EMBL" id="AP021876">
    <property type="protein sequence ID" value="BBO85150.1"/>
    <property type="molecule type" value="Genomic_DNA"/>
</dbReference>
<protein>
    <recommendedName>
        <fullName evidence="5">tRNA pseudouridine synthase B</fullName>
        <ecNumber evidence="5">5.4.99.25</ecNumber>
    </recommendedName>
    <alternativeName>
        <fullName evidence="5">tRNA pseudouridine(55) synthase</fullName>
        <shortName evidence="5">Psi55 synthase</shortName>
    </alternativeName>
    <alternativeName>
        <fullName evidence="5">tRNA pseudouridylate synthase</fullName>
    </alternativeName>
    <alternativeName>
        <fullName evidence="5">tRNA-uridine isomerase</fullName>
    </alternativeName>
</protein>
<comment type="similarity">
    <text evidence="2 5">Belongs to the pseudouridine synthase TruB family. Type 1 subfamily.</text>
</comment>
<dbReference type="GO" id="GO:0031119">
    <property type="term" value="P:tRNA pseudouridine synthesis"/>
    <property type="evidence" value="ECO:0007669"/>
    <property type="project" value="UniProtKB-UniRule"/>
</dbReference>
<proteinExistence type="inferred from homology"/>
<reference evidence="8 9" key="1">
    <citation type="submission" date="2019-11" db="EMBL/GenBank/DDBJ databases">
        <title>Comparative genomics of hydrocarbon-degrading Desulfosarcina strains.</title>
        <authorList>
            <person name="Watanabe M."/>
            <person name="Kojima H."/>
            <person name="Fukui M."/>
        </authorList>
    </citation>
    <scope>NUCLEOTIDE SEQUENCE [LARGE SCALE GENOMIC DNA]</scope>
    <source>
        <strain evidence="8 9">28bB2T</strain>
    </source>
</reference>
<name>A0A5K7ZYI0_9BACT</name>
<organism evidence="8 9">
    <name type="scientific">Desulfosarcina ovata subsp. sediminis</name>
    <dbReference type="NCBI Taxonomy" id="885957"/>
    <lineage>
        <taxon>Bacteria</taxon>
        <taxon>Pseudomonadati</taxon>
        <taxon>Thermodesulfobacteriota</taxon>
        <taxon>Desulfobacteria</taxon>
        <taxon>Desulfobacterales</taxon>
        <taxon>Desulfosarcinaceae</taxon>
        <taxon>Desulfosarcina</taxon>
    </lineage>
</organism>
<dbReference type="KEGG" id="dov:DSCO28_57160"/>
<dbReference type="CDD" id="cd02573">
    <property type="entry name" value="PseudoU_synth_EcTruB"/>
    <property type="match status" value="1"/>
</dbReference>
<dbReference type="NCBIfam" id="TIGR00431">
    <property type="entry name" value="TruB"/>
    <property type="match status" value="1"/>
</dbReference>
<dbReference type="GO" id="GO:1990481">
    <property type="term" value="P:mRNA pseudouridine synthesis"/>
    <property type="evidence" value="ECO:0007669"/>
    <property type="project" value="TreeGrafter"/>
</dbReference>
<dbReference type="Proteomes" id="UP000425960">
    <property type="component" value="Chromosome"/>
</dbReference>
<dbReference type="AlphaFoldDB" id="A0A5K7ZYI0"/>
<dbReference type="PANTHER" id="PTHR13767">
    <property type="entry name" value="TRNA-PSEUDOURIDINE SYNTHASE"/>
    <property type="match status" value="1"/>
</dbReference>